<keyword evidence="9" id="KW-0539">Nucleus</keyword>
<evidence type="ECO:0000256" key="7">
    <source>
        <dbReference type="ARBA" id="ARBA00023306"/>
    </source>
</evidence>
<dbReference type="Proteomes" id="UP000559027">
    <property type="component" value="Unassembled WGS sequence"/>
</dbReference>
<dbReference type="EMBL" id="JAACJO010000007">
    <property type="protein sequence ID" value="KAF5355787.1"/>
    <property type="molecule type" value="Genomic_DNA"/>
</dbReference>
<comment type="similarity">
    <text evidence="1 9">Belongs to the SPC25 family.</text>
</comment>
<evidence type="ECO:0000256" key="6">
    <source>
        <dbReference type="ARBA" id="ARBA00023054"/>
    </source>
</evidence>
<comment type="function">
    <text evidence="9">Acts as a component of the essential kinetochore-associated NDC80 complex, which is required for chromosome segregation and spindle checkpoint activity.</text>
</comment>
<keyword evidence="7 9" id="KW-0131">Cell cycle</keyword>
<keyword evidence="2 9" id="KW-0158">Chromosome</keyword>
<protein>
    <recommendedName>
        <fullName evidence="9">Kinetochore protein SPC25</fullName>
    </recommendedName>
</protein>
<comment type="subunit">
    <text evidence="9">Component of the NDC80 complex.</text>
</comment>
<comment type="subcellular location">
    <subcellularLocation>
        <location evidence="9">Nucleus</location>
    </subcellularLocation>
    <subcellularLocation>
        <location evidence="9">Chromosome</location>
        <location evidence="9">Centromere</location>
        <location evidence="9">Kinetochore</location>
    </subcellularLocation>
</comment>
<keyword evidence="5 9" id="KW-0995">Kinetochore</keyword>
<keyword evidence="6 10" id="KW-0175">Coiled coil</keyword>
<gene>
    <name evidence="12" type="ORF">D9756_004293</name>
</gene>
<dbReference type="GO" id="GO:0031262">
    <property type="term" value="C:Ndc80 complex"/>
    <property type="evidence" value="ECO:0007669"/>
    <property type="project" value="InterPro"/>
</dbReference>
<evidence type="ECO:0000259" key="11">
    <source>
        <dbReference type="Pfam" id="PF08234"/>
    </source>
</evidence>
<dbReference type="AlphaFoldDB" id="A0A8H5D8U2"/>
<dbReference type="GO" id="GO:0005634">
    <property type="term" value="C:nucleus"/>
    <property type="evidence" value="ECO:0007669"/>
    <property type="project" value="UniProtKB-SubCell"/>
</dbReference>
<evidence type="ECO:0000256" key="1">
    <source>
        <dbReference type="ARBA" id="ARBA00006379"/>
    </source>
</evidence>
<reference evidence="12 13" key="1">
    <citation type="journal article" date="2020" name="ISME J.">
        <title>Uncovering the hidden diversity of litter-decomposition mechanisms in mushroom-forming fungi.</title>
        <authorList>
            <person name="Floudas D."/>
            <person name="Bentzer J."/>
            <person name="Ahren D."/>
            <person name="Johansson T."/>
            <person name="Persson P."/>
            <person name="Tunlid A."/>
        </authorList>
    </citation>
    <scope>NUCLEOTIDE SEQUENCE [LARGE SCALE GENOMIC DNA]</scope>
    <source>
        <strain evidence="12 13">CBS 146.42</strain>
    </source>
</reference>
<evidence type="ECO:0000313" key="13">
    <source>
        <dbReference type="Proteomes" id="UP000559027"/>
    </source>
</evidence>
<dbReference type="InterPro" id="IPR045143">
    <property type="entry name" value="Spc25"/>
</dbReference>
<dbReference type="GO" id="GO:0007059">
    <property type="term" value="P:chromosome segregation"/>
    <property type="evidence" value="ECO:0007669"/>
    <property type="project" value="InterPro"/>
</dbReference>
<comment type="caution">
    <text evidence="12">The sequence shown here is derived from an EMBL/GenBank/DDBJ whole genome shotgun (WGS) entry which is preliminary data.</text>
</comment>
<keyword evidence="3 9" id="KW-0132">Cell division</keyword>
<accession>A0A8H5D8U2</accession>
<dbReference type="PANTHER" id="PTHR14281">
    <property type="entry name" value="KINETOCHORE PROTEIN SPC25-RELATED"/>
    <property type="match status" value="1"/>
</dbReference>
<evidence type="ECO:0000256" key="2">
    <source>
        <dbReference type="ARBA" id="ARBA00022454"/>
    </source>
</evidence>
<sequence>MSTPRVSRVDLSQLLQDQHPNIDLRVTNYEESTRTFLKALVGFKNKAITSIAERRKYQTAEKKKYADKSQHVENEINQCKLKEIDLVADLEREKEERKDADLSVAALQRQLTSLKDKCAAIQGEIDQYRAITANLRREKDKERATLSTHASSVPPELIGCEAQLACNIEGVGKDKLLFRFTNTNHEDPTQEASFVLDIADADYKVVTISPNLPAISVLLSQLSDTGDIYTFIRAVQKVFIQI</sequence>
<dbReference type="Gene3D" id="3.30.457.50">
    <property type="entry name" value="Chromosome segregation protein Spc25"/>
    <property type="match status" value="1"/>
</dbReference>
<dbReference type="PANTHER" id="PTHR14281:SF0">
    <property type="entry name" value="KINETOCHORE PROTEIN SPC25"/>
    <property type="match status" value="1"/>
</dbReference>
<dbReference type="InterPro" id="IPR013255">
    <property type="entry name" value="Spc25_C"/>
</dbReference>
<organism evidence="12 13">
    <name type="scientific">Leucocoprinus leucothites</name>
    <dbReference type="NCBI Taxonomy" id="201217"/>
    <lineage>
        <taxon>Eukaryota</taxon>
        <taxon>Fungi</taxon>
        <taxon>Dikarya</taxon>
        <taxon>Basidiomycota</taxon>
        <taxon>Agaricomycotina</taxon>
        <taxon>Agaricomycetes</taxon>
        <taxon>Agaricomycetidae</taxon>
        <taxon>Agaricales</taxon>
        <taxon>Agaricineae</taxon>
        <taxon>Agaricaceae</taxon>
        <taxon>Leucocoprinus</taxon>
    </lineage>
</organism>
<evidence type="ECO:0000256" key="4">
    <source>
        <dbReference type="ARBA" id="ARBA00022776"/>
    </source>
</evidence>
<dbReference type="OrthoDB" id="4056921at2759"/>
<evidence type="ECO:0000256" key="8">
    <source>
        <dbReference type="ARBA" id="ARBA00023328"/>
    </source>
</evidence>
<evidence type="ECO:0000256" key="9">
    <source>
        <dbReference type="RuleBase" id="RU367150"/>
    </source>
</evidence>
<feature type="coiled-coil region" evidence="10">
    <location>
        <begin position="90"/>
        <end position="124"/>
    </location>
</feature>
<evidence type="ECO:0000313" key="12">
    <source>
        <dbReference type="EMBL" id="KAF5355787.1"/>
    </source>
</evidence>
<dbReference type="Pfam" id="PF08234">
    <property type="entry name" value="Spindle_Spc25"/>
    <property type="match status" value="1"/>
</dbReference>
<dbReference type="GO" id="GO:0051301">
    <property type="term" value="P:cell division"/>
    <property type="evidence" value="ECO:0007669"/>
    <property type="project" value="UniProtKB-UniRule"/>
</dbReference>
<dbReference type="CDD" id="cd23784">
    <property type="entry name" value="RWD_Spc25"/>
    <property type="match status" value="1"/>
</dbReference>
<evidence type="ECO:0000256" key="5">
    <source>
        <dbReference type="ARBA" id="ARBA00022838"/>
    </source>
</evidence>
<evidence type="ECO:0000256" key="3">
    <source>
        <dbReference type="ARBA" id="ARBA00022618"/>
    </source>
</evidence>
<name>A0A8H5D8U2_9AGAR</name>
<proteinExistence type="inferred from homology"/>
<keyword evidence="4 9" id="KW-0498">Mitosis</keyword>
<keyword evidence="13" id="KW-1185">Reference proteome</keyword>
<feature type="domain" description="Chromosome segregation protein Spc25 C-terminal" evidence="11">
    <location>
        <begin position="171"/>
        <end position="239"/>
    </location>
</feature>
<evidence type="ECO:0000256" key="10">
    <source>
        <dbReference type="SAM" id="Coils"/>
    </source>
</evidence>
<keyword evidence="8 9" id="KW-0137">Centromere</keyword>